<evidence type="ECO:0000259" key="6">
    <source>
        <dbReference type="Pfam" id="PF08281"/>
    </source>
</evidence>
<name>A0ABZ1BXA3_9FIRM</name>
<evidence type="ECO:0000256" key="3">
    <source>
        <dbReference type="ARBA" id="ARBA00023125"/>
    </source>
</evidence>
<dbReference type="Pfam" id="PF08281">
    <property type="entry name" value="Sigma70_r4_2"/>
    <property type="match status" value="1"/>
</dbReference>
<gene>
    <name evidence="7" type="ORF">U7230_14655</name>
</gene>
<keyword evidence="2" id="KW-0805">Transcription regulation</keyword>
<sequence>MEWWENLLQKLATTALEPPSPERVARALRVGEMYYIEGKSQQAIARSLGCSVSTVSRLLRDALEYGIVTITVRNPFAVADRLAKELESRFGLARAVVVGVHTKEEGALAIAVGRAAASLAIEILQEGARVGLSWGRTMLALVDFASSSAPQRAITVVPLLGGIAQIKPELQVDELSVRLARAFGGEVVLFHAPAVLNRPEAKRELLQEPSIQRATGLWRNLDVALFGIGAEIPHSPMLSTGLYNDEEVGELIRLGAVGDIAGNFFDERGVPLDSAANRKLLAIDFETLKRIPIRLAAAGGPAKVRAICGAIRGGMVTYLVTDESTAEALLQMGG</sequence>
<dbReference type="PANTHER" id="PTHR34294">
    <property type="entry name" value="TRANSCRIPTIONAL REGULATOR-RELATED"/>
    <property type="match status" value="1"/>
</dbReference>
<dbReference type="SUPFAM" id="SSF100950">
    <property type="entry name" value="NagB/RpiA/CoA transferase-like"/>
    <property type="match status" value="1"/>
</dbReference>
<dbReference type="EMBL" id="CP141615">
    <property type="protein sequence ID" value="WRP17301.1"/>
    <property type="molecule type" value="Genomic_DNA"/>
</dbReference>
<dbReference type="Proteomes" id="UP001332192">
    <property type="component" value="Chromosome"/>
</dbReference>
<dbReference type="InterPro" id="IPR009057">
    <property type="entry name" value="Homeodomain-like_sf"/>
</dbReference>
<evidence type="ECO:0000313" key="8">
    <source>
        <dbReference type="Proteomes" id="UP001332192"/>
    </source>
</evidence>
<dbReference type="Gene3D" id="1.10.10.10">
    <property type="entry name" value="Winged helix-like DNA-binding domain superfamily/Winged helix DNA-binding domain"/>
    <property type="match status" value="1"/>
</dbReference>
<proteinExistence type="inferred from homology"/>
<dbReference type="SUPFAM" id="SSF46689">
    <property type="entry name" value="Homeodomain-like"/>
    <property type="match status" value="1"/>
</dbReference>
<dbReference type="Gene3D" id="3.40.50.1360">
    <property type="match status" value="1"/>
</dbReference>
<reference evidence="7 8" key="1">
    <citation type="journal article" date="2024" name="Front. Microbiol.">
        <title>Novel thermophilic genera Geochorda gen. nov. and Carboxydochorda gen. nov. from the deep terrestrial subsurface reveal the ecophysiological diversity in the class Limnochordia.</title>
        <authorList>
            <person name="Karnachuk O.V."/>
            <person name="Lukina A.P."/>
            <person name="Avakyan M.R."/>
            <person name="Kadnikov V.V."/>
            <person name="Begmatov S."/>
            <person name="Beletsky A.V."/>
            <person name="Vlasova K.G."/>
            <person name="Novikov A.A."/>
            <person name="Shcherbakova V.A."/>
            <person name="Mardanov A.V."/>
            <person name="Ravin N.V."/>
        </authorList>
    </citation>
    <scope>NUCLEOTIDE SEQUENCE [LARGE SCALE GENOMIC DNA]</scope>
    <source>
        <strain evidence="7 8">L945</strain>
    </source>
</reference>
<dbReference type="Pfam" id="PF04198">
    <property type="entry name" value="Sugar-bind"/>
    <property type="match status" value="1"/>
</dbReference>
<comment type="similarity">
    <text evidence="1">Belongs to the SorC transcriptional regulatory family.</text>
</comment>
<keyword evidence="8" id="KW-1185">Reference proteome</keyword>
<dbReference type="InterPro" id="IPR007324">
    <property type="entry name" value="Sugar-bd_dom_put"/>
</dbReference>
<evidence type="ECO:0000313" key="7">
    <source>
        <dbReference type="EMBL" id="WRP17301.1"/>
    </source>
</evidence>
<evidence type="ECO:0000259" key="5">
    <source>
        <dbReference type="Pfam" id="PF04198"/>
    </source>
</evidence>
<evidence type="ECO:0000256" key="1">
    <source>
        <dbReference type="ARBA" id="ARBA00010466"/>
    </source>
</evidence>
<dbReference type="PANTHER" id="PTHR34294:SF1">
    <property type="entry name" value="TRANSCRIPTIONAL REGULATOR LSRR"/>
    <property type="match status" value="1"/>
</dbReference>
<accession>A0ABZ1BXA3</accession>
<keyword evidence="4" id="KW-0804">Transcription</keyword>
<feature type="domain" description="Sugar-binding" evidence="5">
    <location>
        <begin position="80"/>
        <end position="331"/>
    </location>
</feature>
<dbReference type="RefSeq" id="WP_324716572.1">
    <property type="nucleotide sequence ID" value="NZ_CP141615.1"/>
</dbReference>
<dbReference type="InterPro" id="IPR013249">
    <property type="entry name" value="RNA_pol_sigma70_r4_t2"/>
</dbReference>
<dbReference type="InterPro" id="IPR036388">
    <property type="entry name" value="WH-like_DNA-bd_sf"/>
</dbReference>
<dbReference type="InterPro" id="IPR037171">
    <property type="entry name" value="NagB/RpiA_transferase-like"/>
</dbReference>
<evidence type="ECO:0000256" key="2">
    <source>
        <dbReference type="ARBA" id="ARBA00023015"/>
    </source>
</evidence>
<evidence type="ECO:0000256" key="4">
    <source>
        <dbReference type="ARBA" id="ARBA00023163"/>
    </source>
</evidence>
<dbReference type="InterPro" id="IPR051054">
    <property type="entry name" value="SorC_transcr_regulators"/>
</dbReference>
<protein>
    <submittedName>
        <fullName evidence="7">Sugar-binding transcriptional regulator</fullName>
    </submittedName>
</protein>
<feature type="domain" description="RNA polymerase sigma factor 70 region 4 type 2" evidence="6">
    <location>
        <begin position="33"/>
        <end position="63"/>
    </location>
</feature>
<keyword evidence="3" id="KW-0238">DNA-binding</keyword>
<organism evidence="7 8">
    <name type="scientific">Carboxydichorda subterranea</name>
    <dbReference type="NCBI Taxonomy" id="3109565"/>
    <lineage>
        <taxon>Bacteria</taxon>
        <taxon>Bacillati</taxon>
        <taxon>Bacillota</taxon>
        <taxon>Limnochordia</taxon>
        <taxon>Limnochordales</taxon>
        <taxon>Geochordaceae</taxon>
        <taxon>Carboxydichorda</taxon>
    </lineage>
</organism>